<dbReference type="SUPFAM" id="SSF54506">
    <property type="entry name" value="Diaminopimelate epimerase-like"/>
    <property type="match status" value="1"/>
</dbReference>
<keyword evidence="2" id="KW-0413">Isomerase</keyword>
<sequence length="327" mass="34143">MEVTVLLVDAFTETVGKGNRAGVVLEAEKLDAAQMQAIAAHVGASETAFLLPPPAADTVQGGVPFDFGGMFMPDAADMLVRFFTPTMEVPVCGHATIATHFALAGEKGIREANHAMETGAGRMPVLIGTDELGNPEVTMTLGEPQLGRELDAVDKAAIAAALGIPVGMIRSDLPTQYVSTGSQAIIMPLRDAEALHGMRPDFAALGALAPRLGCAMLYVFAEAGDDVPYRIDGRMFCPAEGIDEDPVTGTANGPAGVYLAAHGMLPDEDTVTFTARQGYAMGKEGFVEVTVYRFSGSVVAVQIAGKAVRAGKLRLRVSPEGTITPLP</sequence>
<organism evidence="4 5">
    <name type="scientific">Desulfovibrio subterraneus</name>
    <dbReference type="NCBI Taxonomy" id="2718620"/>
    <lineage>
        <taxon>Bacteria</taxon>
        <taxon>Pseudomonadati</taxon>
        <taxon>Thermodesulfobacteriota</taxon>
        <taxon>Desulfovibrionia</taxon>
        <taxon>Desulfovibrionales</taxon>
        <taxon>Desulfovibrionaceae</taxon>
        <taxon>Desulfovibrio</taxon>
    </lineage>
</organism>
<comment type="similarity">
    <text evidence="1">Belongs to the PhzF family.</text>
</comment>
<dbReference type="InterPro" id="IPR003719">
    <property type="entry name" value="Phenazine_PhzF-like"/>
</dbReference>
<comment type="caution">
    <text evidence="4">The sequence shown here is derived from an EMBL/GenBank/DDBJ whole genome shotgun (WGS) entry which is preliminary data.</text>
</comment>
<protein>
    <recommendedName>
        <fullName evidence="6">Phenazine biosynthesis protein PhzF like</fullName>
    </recommendedName>
</protein>
<dbReference type="PANTHER" id="PTHR13774:SF39">
    <property type="entry name" value="BIOSYNTHESIS PROTEIN, PUTATIVE-RELATED"/>
    <property type="match status" value="1"/>
</dbReference>
<dbReference type="Gene3D" id="3.10.310.10">
    <property type="entry name" value="Diaminopimelate Epimerase, Chain A, domain 1"/>
    <property type="match status" value="2"/>
</dbReference>
<accession>A0A7J0BF93</accession>
<gene>
    <name evidence="4" type="ORF">DSM101010T_07320</name>
</gene>
<dbReference type="RefSeq" id="WP_174404073.1">
    <property type="nucleotide sequence ID" value="NZ_BLVO01000005.1"/>
</dbReference>
<evidence type="ECO:0000256" key="1">
    <source>
        <dbReference type="ARBA" id="ARBA00008270"/>
    </source>
</evidence>
<dbReference type="Pfam" id="PF02567">
    <property type="entry name" value="PhzC-PhzF"/>
    <property type="match status" value="1"/>
</dbReference>
<dbReference type="GO" id="GO:0016853">
    <property type="term" value="F:isomerase activity"/>
    <property type="evidence" value="ECO:0007669"/>
    <property type="project" value="UniProtKB-KW"/>
</dbReference>
<evidence type="ECO:0008006" key="6">
    <source>
        <dbReference type="Google" id="ProtNLM"/>
    </source>
</evidence>
<evidence type="ECO:0000313" key="5">
    <source>
        <dbReference type="Proteomes" id="UP000503840"/>
    </source>
</evidence>
<evidence type="ECO:0000256" key="3">
    <source>
        <dbReference type="PIRSR" id="PIRSR016184-1"/>
    </source>
</evidence>
<keyword evidence="5" id="KW-1185">Reference proteome</keyword>
<dbReference type="GO" id="GO:0005737">
    <property type="term" value="C:cytoplasm"/>
    <property type="evidence" value="ECO:0007669"/>
    <property type="project" value="TreeGrafter"/>
</dbReference>
<dbReference type="AlphaFoldDB" id="A0A7J0BF93"/>
<reference evidence="4 5" key="1">
    <citation type="submission" date="2020-05" db="EMBL/GenBank/DDBJ databases">
        <title>Draft genome sequence of Desulfovibrio sp. strain HN2T.</title>
        <authorList>
            <person name="Ueno A."/>
            <person name="Tamazawa S."/>
            <person name="Tamamura S."/>
            <person name="Murakami T."/>
            <person name="Kiyama T."/>
            <person name="Inomata H."/>
            <person name="Amano Y."/>
            <person name="Miyakawa K."/>
            <person name="Tamaki H."/>
            <person name="Naganuma T."/>
            <person name="Kaneko K."/>
        </authorList>
    </citation>
    <scope>NUCLEOTIDE SEQUENCE [LARGE SCALE GENOMIC DNA]</scope>
    <source>
        <strain evidence="4 5">HN2</strain>
    </source>
</reference>
<dbReference type="PIRSF" id="PIRSF016184">
    <property type="entry name" value="PhzC_PhzF"/>
    <property type="match status" value="1"/>
</dbReference>
<evidence type="ECO:0000256" key="2">
    <source>
        <dbReference type="ARBA" id="ARBA00023235"/>
    </source>
</evidence>
<dbReference type="PANTHER" id="PTHR13774">
    <property type="entry name" value="PHENAZINE BIOSYNTHESIS PROTEIN"/>
    <property type="match status" value="1"/>
</dbReference>
<dbReference type="NCBIfam" id="TIGR00654">
    <property type="entry name" value="PhzF_family"/>
    <property type="match status" value="1"/>
</dbReference>
<evidence type="ECO:0000313" key="4">
    <source>
        <dbReference type="EMBL" id="GFM32367.1"/>
    </source>
</evidence>
<dbReference type="Proteomes" id="UP000503840">
    <property type="component" value="Unassembled WGS sequence"/>
</dbReference>
<feature type="active site" evidence="3">
    <location>
        <position position="46"/>
    </location>
</feature>
<name>A0A7J0BF93_9BACT</name>
<proteinExistence type="inferred from homology"/>
<dbReference type="EMBL" id="BLVO01000005">
    <property type="protein sequence ID" value="GFM32367.1"/>
    <property type="molecule type" value="Genomic_DNA"/>
</dbReference>